<gene>
    <name evidence="1" type="ORF">CHRIB12_LOCUS3836</name>
</gene>
<reference evidence="1" key="1">
    <citation type="submission" date="2020-05" db="EMBL/GenBank/DDBJ databases">
        <authorList>
            <person name="Rincon C."/>
            <person name="Sanders R I."/>
            <person name="Robbins C."/>
            <person name="Chaturvedi A."/>
        </authorList>
    </citation>
    <scope>NUCLEOTIDE SEQUENCE</scope>
    <source>
        <strain evidence="1">CHB12</strain>
    </source>
</reference>
<evidence type="ECO:0000313" key="2">
    <source>
        <dbReference type="Proteomes" id="UP000684084"/>
    </source>
</evidence>
<comment type="caution">
    <text evidence="1">The sequence shown here is derived from an EMBL/GenBank/DDBJ whole genome shotgun (WGS) entry which is preliminary data.</text>
</comment>
<dbReference type="Proteomes" id="UP000684084">
    <property type="component" value="Unassembled WGS sequence"/>
</dbReference>
<dbReference type="EMBL" id="CAGKOT010000005">
    <property type="protein sequence ID" value="CAB5343280.1"/>
    <property type="molecule type" value="Genomic_DNA"/>
</dbReference>
<organism evidence="1 2">
    <name type="scientific">Rhizophagus irregularis</name>
    <dbReference type="NCBI Taxonomy" id="588596"/>
    <lineage>
        <taxon>Eukaryota</taxon>
        <taxon>Fungi</taxon>
        <taxon>Fungi incertae sedis</taxon>
        <taxon>Mucoromycota</taxon>
        <taxon>Glomeromycotina</taxon>
        <taxon>Glomeromycetes</taxon>
        <taxon>Glomerales</taxon>
        <taxon>Glomeraceae</taxon>
        <taxon>Rhizophagus</taxon>
    </lineage>
</organism>
<accession>A0A915YV74</accession>
<sequence length="74" mass="8796">MATPCIEGCDRMQSYGFLELAEFGNFSDLLTIREICFQNFIKEHRFFSICKKLTQNFKIWNLAFNFWVVIVANF</sequence>
<evidence type="ECO:0000313" key="1">
    <source>
        <dbReference type="EMBL" id="CAB5343280.1"/>
    </source>
</evidence>
<name>A0A915YV74_9GLOM</name>
<protein>
    <submittedName>
        <fullName evidence="1">Uncharacterized protein</fullName>
    </submittedName>
</protein>
<dbReference type="AlphaFoldDB" id="A0A915YV74"/>
<proteinExistence type="predicted"/>